<dbReference type="EMBL" id="VFOZ01000001">
    <property type="protein sequence ID" value="TQM00648.1"/>
    <property type="molecule type" value="Genomic_DNA"/>
</dbReference>
<proteinExistence type="predicted"/>
<evidence type="ECO:0000313" key="2">
    <source>
        <dbReference type="EMBL" id="TQM00648.1"/>
    </source>
</evidence>
<comment type="caution">
    <text evidence="2">The sequence shown here is derived from an EMBL/GenBank/DDBJ whole genome shotgun (WGS) entry which is preliminary data.</text>
</comment>
<keyword evidence="3" id="KW-1185">Reference proteome</keyword>
<sequence>MALFLFVVIVAIALGLVGAVVKGLFFLLIIGVVLFLADLVVGGVRMGRRRGTRPAR</sequence>
<organism evidence="2 3">
    <name type="scientific">Actinoallomurus bryophytorum</name>
    <dbReference type="NCBI Taxonomy" id="1490222"/>
    <lineage>
        <taxon>Bacteria</taxon>
        <taxon>Bacillati</taxon>
        <taxon>Actinomycetota</taxon>
        <taxon>Actinomycetes</taxon>
        <taxon>Streptosporangiales</taxon>
        <taxon>Thermomonosporaceae</taxon>
        <taxon>Actinoallomurus</taxon>
    </lineage>
</organism>
<keyword evidence="1" id="KW-0472">Membrane</keyword>
<dbReference type="Proteomes" id="UP000316096">
    <property type="component" value="Unassembled WGS sequence"/>
</dbReference>
<keyword evidence="1" id="KW-1133">Transmembrane helix</keyword>
<accession>A0A543CUV4</accession>
<name>A0A543CUV4_9ACTN</name>
<evidence type="ECO:0000313" key="3">
    <source>
        <dbReference type="Proteomes" id="UP000316096"/>
    </source>
</evidence>
<keyword evidence="1" id="KW-0812">Transmembrane</keyword>
<feature type="transmembrane region" description="Helical" evidence="1">
    <location>
        <begin position="25"/>
        <end position="44"/>
    </location>
</feature>
<gene>
    <name evidence="2" type="ORF">FB559_6364</name>
</gene>
<protein>
    <submittedName>
        <fullName evidence="2">Uncharacterized protein</fullName>
    </submittedName>
</protein>
<dbReference type="AlphaFoldDB" id="A0A543CUV4"/>
<dbReference type="RefSeq" id="WP_185792477.1">
    <property type="nucleotide sequence ID" value="NZ_VFOZ01000001.1"/>
</dbReference>
<evidence type="ECO:0000256" key="1">
    <source>
        <dbReference type="SAM" id="Phobius"/>
    </source>
</evidence>
<reference evidence="2 3" key="1">
    <citation type="submission" date="2019-06" db="EMBL/GenBank/DDBJ databases">
        <title>Sequencing the genomes of 1000 actinobacteria strains.</title>
        <authorList>
            <person name="Klenk H.-P."/>
        </authorList>
    </citation>
    <scope>NUCLEOTIDE SEQUENCE [LARGE SCALE GENOMIC DNA]</scope>
    <source>
        <strain evidence="2 3">DSM 102200</strain>
    </source>
</reference>